<organism evidence="14 15">
    <name type="scientific">Microvirga makkahensis</name>
    <dbReference type="NCBI Taxonomy" id="1128670"/>
    <lineage>
        <taxon>Bacteria</taxon>
        <taxon>Pseudomonadati</taxon>
        <taxon>Pseudomonadota</taxon>
        <taxon>Alphaproteobacteria</taxon>
        <taxon>Hyphomicrobiales</taxon>
        <taxon>Methylobacteriaceae</taxon>
        <taxon>Microvirga</taxon>
    </lineage>
</organism>
<evidence type="ECO:0000256" key="5">
    <source>
        <dbReference type="ARBA" id="ARBA00022692"/>
    </source>
</evidence>
<feature type="transmembrane region" description="Helical" evidence="12">
    <location>
        <begin position="87"/>
        <end position="104"/>
    </location>
</feature>
<comment type="subunit">
    <text evidence="10">The complex is composed of two ATP-binding proteins (GltL), two transmembrane proteins (GltJ and GltK) and a solute-binding protein (GltI).</text>
</comment>
<dbReference type="GO" id="GO:0043190">
    <property type="term" value="C:ATP-binding cassette (ABC) transporter complex"/>
    <property type="evidence" value="ECO:0007669"/>
    <property type="project" value="InterPro"/>
</dbReference>
<evidence type="ECO:0000256" key="4">
    <source>
        <dbReference type="ARBA" id="ARBA00022475"/>
    </source>
</evidence>
<evidence type="ECO:0000256" key="2">
    <source>
        <dbReference type="ARBA" id="ARBA00010072"/>
    </source>
</evidence>
<keyword evidence="6" id="KW-0029">Amino-acid transport</keyword>
<dbReference type="OrthoDB" id="9814550at2"/>
<evidence type="ECO:0000256" key="9">
    <source>
        <dbReference type="ARBA" id="ARBA00060298"/>
    </source>
</evidence>
<keyword evidence="8 12" id="KW-0472">Membrane</keyword>
<comment type="caution">
    <text evidence="14">The sequence shown here is derived from an EMBL/GenBank/DDBJ whole genome shotgun (WGS) entry which is preliminary data.</text>
</comment>
<dbReference type="EMBL" id="WURB01000001">
    <property type="protein sequence ID" value="MXQ10092.1"/>
    <property type="molecule type" value="Genomic_DNA"/>
</dbReference>
<dbReference type="FunFam" id="1.10.3720.10:FF:000006">
    <property type="entry name" value="Glutamate/aspartate ABC transporter, permease protein GltK"/>
    <property type="match status" value="1"/>
</dbReference>
<dbReference type="Gene3D" id="1.10.3720.10">
    <property type="entry name" value="MetI-like"/>
    <property type="match status" value="1"/>
</dbReference>
<dbReference type="PANTHER" id="PTHR30614:SF0">
    <property type="entry name" value="L-CYSTINE TRANSPORT SYSTEM PERMEASE PROTEIN TCYL"/>
    <property type="match status" value="1"/>
</dbReference>
<dbReference type="CDD" id="cd06261">
    <property type="entry name" value="TM_PBP2"/>
    <property type="match status" value="1"/>
</dbReference>
<evidence type="ECO:0000259" key="13">
    <source>
        <dbReference type="PROSITE" id="PS50928"/>
    </source>
</evidence>
<dbReference type="GO" id="GO:0006865">
    <property type="term" value="P:amino acid transport"/>
    <property type="evidence" value="ECO:0007669"/>
    <property type="project" value="UniProtKB-KW"/>
</dbReference>
<reference evidence="14 15" key="2">
    <citation type="submission" date="2020-01" db="EMBL/GenBank/DDBJ databases">
        <title>Microvirga sp. nov., an arsenate reduction bacterium isolated from Tibet hotspring sediments.</title>
        <authorList>
            <person name="Xian W.-D."/>
            <person name="Li W.-J."/>
        </authorList>
    </citation>
    <scope>NUCLEOTIDE SEQUENCE [LARGE SCALE GENOMIC DNA]</scope>
    <source>
        <strain evidence="14 15">KCTC 23863</strain>
    </source>
</reference>
<gene>
    <name evidence="14" type="ORF">GR328_01185</name>
</gene>
<dbReference type="AlphaFoldDB" id="A0A7X3MN16"/>
<keyword evidence="4" id="KW-1003">Cell membrane</keyword>
<dbReference type="InterPro" id="IPR035906">
    <property type="entry name" value="MetI-like_sf"/>
</dbReference>
<feature type="transmembrane region" description="Helical" evidence="12">
    <location>
        <begin position="159"/>
        <end position="179"/>
    </location>
</feature>
<evidence type="ECO:0000256" key="3">
    <source>
        <dbReference type="ARBA" id="ARBA00022448"/>
    </source>
</evidence>
<evidence type="ECO:0000313" key="15">
    <source>
        <dbReference type="Proteomes" id="UP000436483"/>
    </source>
</evidence>
<evidence type="ECO:0000256" key="1">
    <source>
        <dbReference type="ARBA" id="ARBA00004429"/>
    </source>
</evidence>
<evidence type="ECO:0000256" key="7">
    <source>
        <dbReference type="ARBA" id="ARBA00022989"/>
    </source>
</evidence>
<feature type="domain" description="ABC transmembrane type-1" evidence="13">
    <location>
        <begin position="123"/>
        <end position="311"/>
    </location>
</feature>
<feature type="transmembrane region" description="Helical" evidence="12">
    <location>
        <begin position="55"/>
        <end position="75"/>
    </location>
</feature>
<dbReference type="Pfam" id="PF00528">
    <property type="entry name" value="BPD_transp_1"/>
    <property type="match status" value="1"/>
</dbReference>
<dbReference type="InterPro" id="IPR043429">
    <property type="entry name" value="ArtM/GltK/GlnP/TcyL/YhdX-like"/>
</dbReference>
<name>A0A7X3MN16_9HYPH</name>
<comment type="subcellular location">
    <subcellularLocation>
        <location evidence="1">Cell inner membrane</location>
        <topology evidence="1">Multi-pass membrane protein</topology>
    </subcellularLocation>
    <subcellularLocation>
        <location evidence="12">Cell membrane</location>
        <topology evidence="12">Multi-pass membrane protein</topology>
    </subcellularLocation>
</comment>
<evidence type="ECO:0000256" key="8">
    <source>
        <dbReference type="ARBA" id="ARBA00023136"/>
    </source>
</evidence>
<comment type="function">
    <text evidence="9">Part of the ABC transporter complex GltIJKL involved in glutamate and aspartate uptake. Probably responsible for the translocation of the substrate across the membrane.</text>
</comment>
<dbReference type="SUPFAM" id="SSF161098">
    <property type="entry name" value="MetI-like"/>
    <property type="match status" value="1"/>
</dbReference>
<keyword evidence="7 12" id="KW-1133">Transmembrane helix</keyword>
<sequence length="324" mass="35657">MHYADNVDYPRLLSRPSVYIPGLAILFGILLYTQAGTTSLGQALAGVFGMAGDSLLAANLLVAIVVTAVVALNVAVVMRLSLKHQVYVVWAELALLVLLFFYSFDLSFEFIRRKIGFLLTQGLVTTLYVSAISIVIASVLAMIGAVAKLSSNGIALGIANFYTSLFRGLPLLMQIYMIYLGLPQLGYVIDAVPAGILALSLCYGAYMTEIFRAGIESIPKGQWEASRALGLKPKDTLIRIILPQAMRIIIPPTGNQFIAMLKDSSLVSVVGVWELMYLARTQGQTEFRHVEMMITASLIYWILSIVLELIQGRIERRFNRAQTR</sequence>
<accession>A0A7X3MN16</accession>
<comment type="similarity">
    <text evidence="2">Belongs to the binding-protein-dependent transport system permease family. HisMQ subfamily.</text>
</comment>
<keyword evidence="3 12" id="KW-0813">Transport</keyword>
<dbReference type="InterPro" id="IPR010065">
    <property type="entry name" value="AA_ABC_transptr_permease_3TM"/>
</dbReference>
<dbReference type="InterPro" id="IPR000515">
    <property type="entry name" value="MetI-like"/>
</dbReference>
<feature type="transmembrane region" description="Helical" evidence="12">
    <location>
        <begin position="185"/>
        <end position="206"/>
    </location>
</feature>
<keyword evidence="5 12" id="KW-0812">Transmembrane</keyword>
<reference evidence="14 15" key="1">
    <citation type="submission" date="2019-12" db="EMBL/GenBank/DDBJ databases">
        <authorList>
            <person name="Yuan C.-G."/>
        </authorList>
    </citation>
    <scope>NUCLEOTIDE SEQUENCE [LARGE SCALE GENOMIC DNA]</scope>
    <source>
        <strain evidence="14 15">KCTC 23863</strain>
    </source>
</reference>
<dbReference type="NCBIfam" id="TIGR01726">
    <property type="entry name" value="HEQRo_perm_3TM"/>
    <property type="match status" value="1"/>
</dbReference>
<feature type="transmembrane region" description="Helical" evidence="12">
    <location>
        <begin position="18"/>
        <end position="35"/>
    </location>
</feature>
<dbReference type="PANTHER" id="PTHR30614">
    <property type="entry name" value="MEMBRANE COMPONENT OF AMINO ACID ABC TRANSPORTER"/>
    <property type="match status" value="1"/>
</dbReference>
<keyword evidence="15" id="KW-1185">Reference proteome</keyword>
<dbReference type="PROSITE" id="PS50928">
    <property type="entry name" value="ABC_TM1"/>
    <property type="match status" value="1"/>
</dbReference>
<evidence type="ECO:0000313" key="14">
    <source>
        <dbReference type="EMBL" id="MXQ10092.1"/>
    </source>
</evidence>
<evidence type="ECO:0000256" key="6">
    <source>
        <dbReference type="ARBA" id="ARBA00022970"/>
    </source>
</evidence>
<dbReference type="GO" id="GO:0022857">
    <property type="term" value="F:transmembrane transporter activity"/>
    <property type="evidence" value="ECO:0007669"/>
    <property type="project" value="InterPro"/>
</dbReference>
<dbReference type="RefSeq" id="WP_160882700.1">
    <property type="nucleotide sequence ID" value="NZ_WURB01000001.1"/>
</dbReference>
<dbReference type="Proteomes" id="UP000436483">
    <property type="component" value="Unassembled WGS sequence"/>
</dbReference>
<proteinExistence type="inferred from homology"/>
<feature type="transmembrane region" description="Helical" evidence="12">
    <location>
        <begin position="124"/>
        <end position="147"/>
    </location>
</feature>
<evidence type="ECO:0000256" key="12">
    <source>
        <dbReference type="RuleBase" id="RU363032"/>
    </source>
</evidence>
<evidence type="ECO:0000256" key="11">
    <source>
        <dbReference type="ARBA" id="ARBA00073645"/>
    </source>
</evidence>
<evidence type="ECO:0000256" key="10">
    <source>
        <dbReference type="ARBA" id="ARBA00062718"/>
    </source>
</evidence>
<protein>
    <recommendedName>
        <fullName evidence="11">Glutamate/aspartate import permease protein GltK</fullName>
    </recommendedName>
</protein>